<dbReference type="GO" id="GO:0004672">
    <property type="term" value="F:protein kinase activity"/>
    <property type="evidence" value="ECO:0007669"/>
    <property type="project" value="InterPro"/>
</dbReference>
<comment type="caution">
    <text evidence="2">The sequence shown here is derived from an EMBL/GenBank/DDBJ whole genome shotgun (WGS) entry which is preliminary data.</text>
</comment>
<evidence type="ECO:0000313" key="2">
    <source>
        <dbReference type="EMBL" id="KAF2867763.1"/>
    </source>
</evidence>
<dbReference type="Gene3D" id="1.10.510.10">
    <property type="entry name" value="Transferase(Phosphotransferase) domain 1"/>
    <property type="match status" value="2"/>
</dbReference>
<dbReference type="InterPro" id="IPR011009">
    <property type="entry name" value="Kinase-like_dom_sf"/>
</dbReference>
<evidence type="ECO:0000259" key="1">
    <source>
        <dbReference type="PROSITE" id="PS50011"/>
    </source>
</evidence>
<evidence type="ECO:0000313" key="3">
    <source>
        <dbReference type="Proteomes" id="UP000481861"/>
    </source>
</evidence>
<name>A0A7C8M786_9PLEO</name>
<sequence length="480" mass="54954">MATTRKRKPDGQAPFKTAWGYYQAVYRARLKARFNHWSRDRSTIPTAPKARTDPGPFVAPQMPVSAPAPASASVVPATRPVNSTSFPFWPEEMDWTSKFPTFSPDETGHKTGHKLWVEGCHEMPDVDARRWHGVHFLGEGGFGKVGLWIETNENNIIVDRMAVKEVKTKHTTFTSPLHWRDRLILDIAMQERISLQGGHPNIIKYRGHRMNMSQWTYRLYSQFCEYGDLNQLLSTYLKPWHKRYDDHVDRLERIQAGEEVDEGSLFLIQSPSNSSDFDLAFFELQREGDVFKDNPGQYCREAGPNEDNILLPEWFHNYHEISDRSGQTINASSDVYMIGALMWRLIIHSWSRSGPRIDCSSDSHPLCADKLTSEAMGDLIYTKEGVKYSSDDLHTRIFSGKPPFEAPTSYSPKLLDLVRSCLEFDQTKRATLEGLKEEIAAATENPPRHIDSDLKVARPVKVAAFRVGSKFRPPRNRRNR</sequence>
<dbReference type="EMBL" id="JAADJZ010000022">
    <property type="protein sequence ID" value="KAF2867763.1"/>
    <property type="molecule type" value="Genomic_DNA"/>
</dbReference>
<dbReference type="InterPro" id="IPR000719">
    <property type="entry name" value="Prot_kinase_dom"/>
</dbReference>
<dbReference type="SMART" id="SM00220">
    <property type="entry name" value="S_TKc"/>
    <property type="match status" value="1"/>
</dbReference>
<keyword evidence="3" id="KW-1185">Reference proteome</keyword>
<dbReference type="OrthoDB" id="3673723at2759"/>
<dbReference type="AlphaFoldDB" id="A0A7C8M786"/>
<dbReference type="PROSITE" id="PS50011">
    <property type="entry name" value="PROTEIN_KINASE_DOM"/>
    <property type="match status" value="1"/>
</dbReference>
<organism evidence="2 3">
    <name type="scientific">Massariosphaeria phaeospora</name>
    <dbReference type="NCBI Taxonomy" id="100035"/>
    <lineage>
        <taxon>Eukaryota</taxon>
        <taxon>Fungi</taxon>
        <taxon>Dikarya</taxon>
        <taxon>Ascomycota</taxon>
        <taxon>Pezizomycotina</taxon>
        <taxon>Dothideomycetes</taxon>
        <taxon>Pleosporomycetidae</taxon>
        <taxon>Pleosporales</taxon>
        <taxon>Pleosporales incertae sedis</taxon>
        <taxon>Massariosphaeria</taxon>
    </lineage>
</organism>
<accession>A0A7C8M786</accession>
<dbReference type="Proteomes" id="UP000481861">
    <property type="component" value="Unassembled WGS sequence"/>
</dbReference>
<reference evidence="2 3" key="1">
    <citation type="submission" date="2020-01" db="EMBL/GenBank/DDBJ databases">
        <authorList>
            <consortium name="DOE Joint Genome Institute"/>
            <person name="Haridas S."/>
            <person name="Albert R."/>
            <person name="Binder M."/>
            <person name="Bloem J."/>
            <person name="Labutti K."/>
            <person name="Salamov A."/>
            <person name="Andreopoulos B."/>
            <person name="Baker S.E."/>
            <person name="Barry K."/>
            <person name="Bills G."/>
            <person name="Bluhm B.H."/>
            <person name="Cannon C."/>
            <person name="Castanera R."/>
            <person name="Culley D.E."/>
            <person name="Daum C."/>
            <person name="Ezra D."/>
            <person name="Gonzalez J.B."/>
            <person name="Henrissat B."/>
            <person name="Kuo A."/>
            <person name="Liang C."/>
            <person name="Lipzen A."/>
            <person name="Lutzoni F."/>
            <person name="Magnuson J."/>
            <person name="Mondo S."/>
            <person name="Nolan M."/>
            <person name="Ohm R."/>
            <person name="Pangilinan J."/>
            <person name="Park H.-J.H."/>
            <person name="Ramirez L."/>
            <person name="Alfaro M."/>
            <person name="Sun H."/>
            <person name="Tritt A."/>
            <person name="Yoshinaga Y."/>
            <person name="Zwiers L.-H.L."/>
            <person name="Turgeon B.G."/>
            <person name="Goodwin S.B."/>
            <person name="Spatafora J.W."/>
            <person name="Crous P.W."/>
            <person name="Grigoriev I.V."/>
        </authorList>
    </citation>
    <scope>NUCLEOTIDE SEQUENCE [LARGE SCALE GENOMIC DNA]</scope>
    <source>
        <strain evidence="2 3">CBS 611.86</strain>
    </source>
</reference>
<feature type="domain" description="Protein kinase" evidence="1">
    <location>
        <begin position="131"/>
        <end position="441"/>
    </location>
</feature>
<proteinExistence type="predicted"/>
<gene>
    <name evidence="2" type="ORF">BDV95DRAFT_646830</name>
</gene>
<protein>
    <recommendedName>
        <fullName evidence="1">Protein kinase domain-containing protein</fullName>
    </recommendedName>
</protein>
<dbReference type="GO" id="GO:0005524">
    <property type="term" value="F:ATP binding"/>
    <property type="evidence" value="ECO:0007669"/>
    <property type="project" value="InterPro"/>
</dbReference>
<dbReference type="SUPFAM" id="SSF56112">
    <property type="entry name" value="Protein kinase-like (PK-like)"/>
    <property type="match status" value="1"/>
</dbReference>